<reference evidence="3 4" key="1">
    <citation type="submission" date="2020-08" db="EMBL/GenBank/DDBJ databases">
        <title>Cohnella phylogeny.</title>
        <authorList>
            <person name="Dunlap C."/>
        </authorList>
    </citation>
    <scope>NUCLEOTIDE SEQUENCE [LARGE SCALE GENOMIC DNA]</scope>
    <source>
        <strain evidence="3 4">DSM 25239</strain>
    </source>
</reference>
<proteinExistence type="predicted"/>
<evidence type="ECO:0000313" key="3">
    <source>
        <dbReference type="EMBL" id="MBB6692986.1"/>
    </source>
</evidence>
<sequence length="105" mass="11931">MRKRIGPVSIVLFALLLIGIVYQIRNGSRELLIPVILIAVVFILYKFPPSRFRTSSSDAARYRQAAAKSQSRRQARPADKAPRKPAPFRVIEGSKKRDDEPPTYH</sequence>
<dbReference type="AlphaFoldDB" id="A0A841TXJ9"/>
<keyword evidence="2" id="KW-0472">Membrane</keyword>
<keyword evidence="2" id="KW-1133">Transmembrane helix</keyword>
<comment type="caution">
    <text evidence="3">The sequence shown here is derived from an EMBL/GenBank/DDBJ whole genome shotgun (WGS) entry which is preliminary data.</text>
</comment>
<feature type="region of interest" description="Disordered" evidence="1">
    <location>
        <begin position="53"/>
        <end position="105"/>
    </location>
</feature>
<name>A0A841TXJ9_9BACL</name>
<feature type="compositionally biased region" description="Basic and acidic residues" evidence="1">
    <location>
        <begin position="92"/>
        <end position="105"/>
    </location>
</feature>
<feature type="transmembrane region" description="Helical" evidence="2">
    <location>
        <begin position="7"/>
        <end position="25"/>
    </location>
</feature>
<protein>
    <submittedName>
        <fullName evidence="3">Uncharacterized protein</fullName>
    </submittedName>
</protein>
<evidence type="ECO:0000256" key="2">
    <source>
        <dbReference type="SAM" id="Phobius"/>
    </source>
</evidence>
<accession>A0A841TXJ9</accession>
<feature type="transmembrane region" description="Helical" evidence="2">
    <location>
        <begin position="31"/>
        <end position="47"/>
    </location>
</feature>
<keyword evidence="2" id="KW-0812">Transmembrane</keyword>
<dbReference type="Proteomes" id="UP000553776">
    <property type="component" value="Unassembled WGS sequence"/>
</dbReference>
<evidence type="ECO:0000313" key="4">
    <source>
        <dbReference type="Proteomes" id="UP000553776"/>
    </source>
</evidence>
<organism evidence="3 4">
    <name type="scientific">Cohnella xylanilytica</name>
    <dbReference type="NCBI Taxonomy" id="557555"/>
    <lineage>
        <taxon>Bacteria</taxon>
        <taxon>Bacillati</taxon>
        <taxon>Bacillota</taxon>
        <taxon>Bacilli</taxon>
        <taxon>Bacillales</taxon>
        <taxon>Paenibacillaceae</taxon>
        <taxon>Cohnella</taxon>
    </lineage>
</organism>
<feature type="compositionally biased region" description="Low complexity" evidence="1">
    <location>
        <begin position="55"/>
        <end position="69"/>
    </location>
</feature>
<gene>
    <name evidence="3" type="ORF">H7B90_16380</name>
</gene>
<dbReference type="EMBL" id="JACJVR010000063">
    <property type="protein sequence ID" value="MBB6692986.1"/>
    <property type="molecule type" value="Genomic_DNA"/>
</dbReference>
<keyword evidence="4" id="KW-1185">Reference proteome</keyword>
<dbReference type="RefSeq" id="WP_185136966.1">
    <property type="nucleotide sequence ID" value="NZ_BORM01000006.1"/>
</dbReference>
<evidence type="ECO:0000256" key="1">
    <source>
        <dbReference type="SAM" id="MobiDB-lite"/>
    </source>
</evidence>